<dbReference type="EMBL" id="KB932210">
    <property type="protein sequence ID" value="KCV68084.1"/>
    <property type="molecule type" value="Genomic_DNA"/>
</dbReference>
<sequence length="228" mass="23345">MDRARWPECFCRTASSTDRSMPTEAPVGPWGDMACGGRPAPASPGASAMAGPPTPPSSRYLRSAGPLAGRPAPGGSRAPAAAAWPAVAGCSGRPRAPCSATAAAVFTTVDSRWQVIRAELMSFAWKASTSRRMVRSGRSGPGKMRLDAGEGSCNRAGGAMDPGPAVAAPELRNSSSRASAWFQKAYTSLEGVLAGLKAAGAGHARRTSRPTALPCFSHCAGGVHACRH</sequence>
<feature type="compositionally biased region" description="Low complexity" evidence="1">
    <location>
        <begin position="62"/>
        <end position="76"/>
    </location>
</feature>
<evidence type="ECO:0000313" key="2">
    <source>
        <dbReference type="EMBL" id="KCV68084.1"/>
    </source>
</evidence>
<accession>A0A058Z1E0</accession>
<evidence type="ECO:0000256" key="1">
    <source>
        <dbReference type="SAM" id="MobiDB-lite"/>
    </source>
</evidence>
<protein>
    <submittedName>
        <fullName evidence="2">Uncharacterized protein</fullName>
    </submittedName>
</protein>
<proteinExistence type="predicted"/>
<dbReference type="RefSeq" id="XP_009497458.1">
    <property type="nucleotide sequence ID" value="XM_009499183.1"/>
</dbReference>
<keyword evidence="3" id="KW-1185">Reference proteome</keyword>
<dbReference type="Proteomes" id="UP000030693">
    <property type="component" value="Unassembled WGS sequence"/>
</dbReference>
<feature type="compositionally biased region" description="Low complexity" evidence="1">
    <location>
        <begin position="38"/>
        <end position="51"/>
    </location>
</feature>
<gene>
    <name evidence="2" type="ORF">H696_05336</name>
</gene>
<feature type="region of interest" description="Disordered" evidence="1">
    <location>
        <begin position="38"/>
        <end position="76"/>
    </location>
</feature>
<dbReference type="AlphaFoldDB" id="A0A058Z1E0"/>
<reference evidence="2" key="1">
    <citation type="submission" date="2013-04" db="EMBL/GenBank/DDBJ databases">
        <title>The Genome Sequence of Fonticula alba ATCC 38817.</title>
        <authorList>
            <consortium name="The Broad Institute Genomics Platform"/>
            <person name="Russ C."/>
            <person name="Cuomo C."/>
            <person name="Burger G."/>
            <person name="Gray M.W."/>
            <person name="Holland P.W.H."/>
            <person name="King N."/>
            <person name="Lang F.B.F."/>
            <person name="Roger A.J."/>
            <person name="Ruiz-Trillo I."/>
            <person name="Brown M."/>
            <person name="Walker B."/>
            <person name="Young S."/>
            <person name="Zeng Q."/>
            <person name="Gargeya S."/>
            <person name="Fitzgerald M."/>
            <person name="Haas B."/>
            <person name="Abouelleil A."/>
            <person name="Allen A.W."/>
            <person name="Alvarado L."/>
            <person name="Arachchi H.M."/>
            <person name="Berlin A.M."/>
            <person name="Chapman S.B."/>
            <person name="Gainer-Dewar J."/>
            <person name="Goldberg J."/>
            <person name="Griggs A."/>
            <person name="Gujja S."/>
            <person name="Hansen M."/>
            <person name="Howarth C."/>
            <person name="Imamovic A."/>
            <person name="Ireland A."/>
            <person name="Larimer J."/>
            <person name="McCowan C."/>
            <person name="Murphy C."/>
            <person name="Pearson M."/>
            <person name="Poon T.W."/>
            <person name="Priest M."/>
            <person name="Roberts A."/>
            <person name="Saif S."/>
            <person name="Shea T."/>
            <person name="Sisk P."/>
            <person name="Sykes S."/>
            <person name="Wortman J."/>
            <person name="Nusbaum C."/>
            <person name="Birren B."/>
        </authorList>
    </citation>
    <scope>NUCLEOTIDE SEQUENCE [LARGE SCALE GENOMIC DNA]</scope>
    <source>
        <strain evidence="2">ATCC 38817</strain>
    </source>
</reference>
<dbReference type="GeneID" id="20530061"/>
<name>A0A058Z1E0_FONAL</name>
<evidence type="ECO:0000313" key="3">
    <source>
        <dbReference type="Proteomes" id="UP000030693"/>
    </source>
</evidence>
<organism evidence="2">
    <name type="scientific">Fonticula alba</name>
    <name type="common">Slime mold</name>
    <dbReference type="NCBI Taxonomy" id="691883"/>
    <lineage>
        <taxon>Eukaryota</taxon>
        <taxon>Rotosphaerida</taxon>
        <taxon>Fonticulaceae</taxon>
        <taxon>Fonticula</taxon>
    </lineage>
</organism>